<dbReference type="InterPro" id="IPR053204">
    <property type="entry name" value="Oxopyrrolidines_Biosynth-assoc"/>
</dbReference>
<dbReference type="PANTHER" id="PTHR38797:SF4">
    <property type="entry name" value="NUCLEAR PORE COMPLEX PROTEIN NUP85"/>
    <property type="match status" value="1"/>
</dbReference>
<dbReference type="Pfam" id="PF12311">
    <property type="entry name" value="DUF3632"/>
    <property type="match status" value="1"/>
</dbReference>
<dbReference type="InterPro" id="IPR022085">
    <property type="entry name" value="OpdG"/>
</dbReference>
<organism evidence="1 2">
    <name type="scientific">Aplosporella prunicola CBS 121167</name>
    <dbReference type="NCBI Taxonomy" id="1176127"/>
    <lineage>
        <taxon>Eukaryota</taxon>
        <taxon>Fungi</taxon>
        <taxon>Dikarya</taxon>
        <taxon>Ascomycota</taxon>
        <taxon>Pezizomycotina</taxon>
        <taxon>Dothideomycetes</taxon>
        <taxon>Dothideomycetes incertae sedis</taxon>
        <taxon>Botryosphaeriales</taxon>
        <taxon>Aplosporellaceae</taxon>
        <taxon>Aplosporella</taxon>
    </lineage>
</organism>
<accession>A0A6A6AVV8</accession>
<dbReference type="PANTHER" id="PTHR38797">
    <property type="entry name" value="NUCLEAR PORE COMPLEX PROTEIN NUP85-RELATED"/>
    <property type="match status" value="1"/>
</dbReference>
<dbReference type="OrthoDB" id="3350591at2759"/>
<dbReference type="Proteomes" id="UP000799438">
    <property type="component" value="Unassembled WGS sequence"/>
</dbReference>
<name>A0A6A6AVV8_9PEZI</name>
<protein>
    <submittedName>
        <fullName evidence="1">Uncharacterized protein</fullName>
    </submittedName>
</protein>
<reference evidence="1" key="1">
    <citation type="journal article" date="2020" name="Stud. Mycol.">
        <title>101 Dothideomycetes genomes: a test case for predicting lifestyles and emergence of pathogens.</title>
        <authorList>
            <person name="Haridas S."/>
            <person name="Albert R."/>
            <person name="Binder M."/>
            <person name="Bloem J."/>
            <person name="Labutti K."/>
            <person name="Salamov A."/>
            <person name="Andreopoulos B."/>
            <person name="Baker S."/>
            <person name="Barry K."/>
            <person name="Bills G."/>
            <person name="Bluhm B."/>
            <person name="Cannon C."/>
            <person name="Castanera R."/>
            <person name="Culley D."/>
            <person name="Daum C."/>
            <person name="Ezra D."/>
            <person name="Gonzalez J."/>
            <person name="Henrissat B."/>
            <person name="Kuo A."/>
            <person name="Liang C."/>
            <person name="Lipzen A."/>
            <person name="Lutzoni F."/>
            <person name="Magnuson J."/>
            <person name="Mondo S."/>
            <person name="Nolan M."/>
            <person name="Ohm R."/>
            <person name="Pangilinan J."/>
            <person name="Park H.-J."/>
            <person name="Ramirez L."/>
            <person name="Alfaro M."/>
            <person name="Sun H."/>
            <person name="Tritt A."/>
            <person name="Yoshinaga Y."/>
            <person name="Zwiers L.-H."/>
            <person name="Turgeon B."/>
            <person name="Goodwin S."/>
            <person name="Spatafora J."/>
            <person name="Crous P."/>
            <person name="Grigoriev I."/>
        </authorList>
    </citation>
    <scope>NUCLEOTIDE SEQUENCE</scope>
    <source>
        <strain evidence="1">CBS 121167</strain>
    </source>
</reference>
<dbReference type="GeneID" id="54299030"/>
<gene>
    <name evidence="1" type="ORF">K452DRAFT_293272</name>
</gene>
<dbReference type="AlphaFoldDB" id="A0A6A6AVV8"/>
<dbReference type="RefSeq" id="XP_033391086.1">
    <property type="nucleotide sequence ID" value="XM_033541534.1"/>
</dbReference>
<evidence type="ECO:0000313" key="1">
    <source>
        <dbReference type="EMBL" id="KAF2135368.1"/>
    </source>
</evidence>
<dbReference type="EMBL" id="ML995593">
    <property type="protein sequence ID" value="KAF2135368.1"/>
    <property type="molecule type" value="Genomic_DNA"/>
</dbReference>
<proteinExistence type="predicted"/>
<sequence length="300" mass="33232">MADAWFETALTHPSNQAAHDQRALTIVHSLLCEITTPEQAAAELAAAYDAPIRKGNTTSVYGLWRIYTEAAARAAEDKYARLRMVWTLKCLAGLPDVLDGKGEVVRENGRVFWRELPELGFCLREGVIEPQFAVDDFKRCKVPSKEWDANVDAFANAHAFAALCVREFGAKLPPQEGLLCFALWHLSETLEVELEGHEGRARHTMLYLPAAAQWIAVAGGAVHKACCANALGSGKKAQKGWIGGGYGSYGLWDGGNGFSVERWRFWRKRLRRIAKVHPDEAVRKMAENAAVQMDRFGCSD</sequence>
<evidence type="ECO:0000313" key="2">
    <source>
        <dbReference type="Proteomes" id="UP000799438"/>
    </source>
</evidence>
<keyword evidence="2" id="KW-1185">Reference proteome</keyword>